<accession>A0A364NAC7</accession>
<organism evidence="1 2">
    <name type="scientific">Stemphylium lycopersici</name>
    <name type="common">Tomato gray leaf spot disease fungus</name>
    <name type="synonym">Thyrospora lycopersici</name>
    <dbReference type="NCBI Taxonomy" id="183478"/>
    <lineage>
        <taxon>Eukaryota</taxon>
        <taxon>Fungi</taxon>
        <taxon>Dikarya</taxon>
        <taxon>Ascomycota</taxon>
        <taxon>Pezizomycotina</taxon>
        <taxon>Dothideomycetes</taxon>
        <taxon>Pleosporomycetidae</taxon>
        <taxon>Pleosporales</taxon>
        <taxon>Pleosporineae</taxon>
        <taxon>Pleosporaceae</taxon>
        <taxon>Stemphylium</taxon>
    </lineage>
</organism>
<comment type="caution">
    <text evidence="1">The sequence shown here is derived from an EMBL/GenBank/DDBJ whole genome shotgun (WGS) entry which is preliminary data.</text>
</comment>
<dbReference type="AlphaFoldDB" id="A0A364NAC7"/>
<dbReference type="Gene3D" id="3.30.429.10">
    <property type="entry name" value="Macrophage Migration Inhibitory Factor"/>
    <property type="match status" value="1"/>
</dbReference>
<protein>
    <submittedName>
        <fullName evidence="1">Phosphoglycerate mutase family protein</fullName>
    </submittedName>
</protein>
<dbReference type="STRING" id="183478.A0A364NAC7"/>
<dbReference type="InterPro" id="IPR051710">
    <property type="entry name" value="Phosphatase_SH3-domain"/>
</dbReference>
<dbReference type="Pfam" id="PF00300">
    <property type="entry name" value="His_Phos_1"/>
    <property type="match status" value="1"/>
</dbReference>
<dbReference type="InterPro" id="IPR029033">
    <property type="entry name" value="His_PPase_superfam"/>
</dbReference>
<dbReference type="CDD" id="cd07067">
    <property type="entry name" value="HP_PGM_like"/>
    <property type="match status" value="1"/>
</dbReference>
<dbReference type="SUPFAM" id="SSF53254">
    <property type="entry name" value="Phosphoglycerate mutase-like"/>
    <property type="match status" value="1"/>
</dbReference>
<dbReference type="Proteomes" id="UP000249619">
    <property type="component" value="Unassembled WGS sequence"/>
</dbReference>
<dbReference type="InterPro" id="IPR013078">
    <property type="entry name" value="His_Pase_superF_clade-1"/>
</dbReference>
<gene>
    <name evidence="1" type="ORF">DDE83_002713</name>
</gene>
<keyword evidence="2" id="KW-1185">Reference proteome</keyword>
<dbReference type="EMBL" id="QGDH01000028">
    <property type="protein sequence ID" value="RAR13981.1"/>
    <property type="molecule type" value="Genomic_DNA"/>
</dbReference>
<dbReference type="PANTHER" id="PTHR16469:SF51">
    <property type="entry name" value="TRANSCRIPTION FACTOR TAU 55 KDA SUBUNIT"/>
    <property type="match status" value="1"/>
</dbReference>
<dbReference type="InterPro" id="IPR014347">
    <property type="entry name" value="Tautomerase/MIF_sf"/>
</dbReference>
<reference evidence="2" key="1">
    <citation type="submission" date="2018-05" db="EMBL/GenBank/DDBJ databases">
        <title>Draft genome sequence of Stemphylium lycopersici strain CIDEFI 213.</title>
        <authorList>
            <person name="Medina R."/>
            <person name="Franco M.E.E."/>
            <person name="Lucentini C.G."/>
            <person name="Saparrat M.C.N."/>
            <person name="Balatti P.A."/>
        </authorList>
    </citation>
    <scope>NUCLEOTIDE SEQUENCE [LARGE SCALE GENOMIC DNA]</scope>
    <source>
        <strain evidence="2">CIDEFI 213</strain>
    </source>
</reference>
<sequence length="580" mass="65070">MASDASTDHLRKLFRFRQPLERLFRANWSVDPQTGIYTASMARTPTGIPTDPPLVSKGVEQSKELAEYLTKIEPPVDRIYSSPFYRCLQTLKPFSDKFFEDGKGKGKIRIDRGIGEFFGRAHFEHPTPPHLELLIPHFQNLDNEYVSIHVPGSHGEMIVELHERVRKALDHIITTLDKDPEQPKSVLLCTHAATMIAAGRVLTGRMPENPDEEDFRCYTAGLSKFVRRSPDPEKGVVGNWECELNSETSYLSGGAERGWLPTPSTGSDTQYMAVGGKRVWINYMTGHLRQRPASPEHEAKLQALIKGITKAWNVSVRPALGFQGHHAKLKDKYVKRDETAFGEADPEAVARLDEPRALHNVFIMEDIVAGMEQGFMLPRAGQDGLWVEENLAEIKRRAEEGDEAMRNLLLEYKGGLGKGMPGESTPYSSGYHSASDAHGGVHSCSIRLFSLLLPTLLTLLVAINMHTLRKSHPLPQPPDKHILPPIHLTAMPPNNNVIKIPYLFRNLDFNRQTLVLVLVLIFIRSFRWRLFSRLRQLFVGDVEYGTCVVFRERERGAVEVAAAEVGVLCAFFVGGGFPVL</sequence>
<proteinExistence type="predicted"/>
<name>A0A364NAC7_STELY</name>
<dbReference type="PANTHER" id="PTHR16469">
    <property type="entry name" value="UBIQUITIN-ASSOCIATED AND SH3 DOMAIN-CONTAINING BA-RELATED"/>
    <property type="match status" value="1"/>
</dbReference>
<evidence type="ECO:0000313" key="1">
    <source>
        <dbReference type="EMBL" id="RAR13981.1"/>
    </source>
</evidence>
<dbReference type="Gene3D" id="3.40.50.1240">
    <property type="entry name" value="Phosphoglycerate mutase-like"/>
    <property type="match status" value="1"/>
</dbReference>
<evidence type="ECO:0000313" key="2">
    <source>
        <dbReference type="Proteomes" id="UP000249619"/>
    </source>
</evidence>